<evidence type="ECO:0000256" key="11">
    <source>
        <dbReference type="SAM" id="MobiDB-lite"/>
    </source>
</evidence>
<organism evidence="13">
    <name type="scientific">Anopheles sinensis</name>
    <name type="common">Mosquito</name>
    <dbReference type="NCBI Taxonomy" id="74873"/>
    <lineage>
        <taxon>Eukaryota</taxon>
        <taxon>Metazoa</taxon>
        <taxon>Ecdysozoa</taxon>
        <taxon>Arthropoda</taxon>
        <taxon>Hexapoda</taxon>
        <taxon>Insecta</taxon>
        <taxon>Pterygota</taxon>
        <taxon>Neoptera</taxon>
        <taxon>Endopterygota</taxon>
        <taxon>Diptera</taxon>
        <taxon>Nematocera</taxon>
        <taxon>Culicoidea</taxon>
        <taxon>Culicidae</taxon>
        <taxon>Anophelinae</taxon>
        <taxon>Anopheles</taxon>
    </lineage>
</organism>
<dbReference type="PANTHER" id="PTHR10353">
    <property type="entry name" value="GLYCOSYL HYDROLASE"/>
    <property type="match status" value="1"/>
</dbReference>
<keyword evidence="4 12" id="KW-0732">Signal</keyword>
<evidence type="ECO:0000313" key="15">
    <source>
        <dbReference type="Proteomes" id="UP000030765"/>
    </source>
</evidence>
<feature type="signal peptide" evidence="12">
    <location>
        <begin position="1"/>
        <end position="22"/>
    </location>
</feature>
<dbReference type="Proteomes" id="UP000030765">
    <property type="component" value="Unassembled WGS sequence"/>
</dbReference>
<dbReference type="InterPro" id="IPR017853">
    <property type="entry name" value="GH"/>
</dbReference>
<evidence type="ECO:0000256" key="9">
    <source>
        <dbReference type="RuleBase" id="RU003690"/>
    </source>
</evidence>
<dbReference type="OrthoDB" id="65569at2759"/>
<evidence type="ECO:0000313" key="13">
    <source>
        <dbReference type="EMBL" id="KFB38783.1"/>
    </source>
</evidence>
<dbReference type="PRINTS" id="PR00131">
    <property type="entry name" value="GLHYDRLASE1"/>
</dbReference>
<protein>
    <recommendedName>
        <fullName evidence="3">beta-glucosidase</fullName>
        <ecNumber evidence="3">3.2.1.21</ecNumber>
    </recommendedName>
</protein>
<reference evidence="13 15" key="1">
    <citation type="journal article" date="2014" name="BMC Genomics">
        <title>Genome sequence of Anopheles sinensis provides insight into genetics basis of mosquito competence for malaria parasites.</title>
        <authorList>
            <person name="Zhou D."/>
            <person name="Zhang D."/>
            <person name="Ding G."/>
            <person name="Shi L."/>
            <person name="Hou Q."/>
            <person name="Ye Y."/>
            <person name="Xu Y."/>
            <person name="Zhou H."/>
            <person name="Xiong C."/>
            <person name="Li S."/>
            <person name="Yu J."/>
            <person name="Hong S."/>
            <person name="Yu X."/>
            <person name="Zou P."/>
            <person name="Chen C."/>
            <person name="Chang X."/>
            <person name="Wang W."/>
            <person name="Lv Y."/>
            <person name="Sun Y."/>
            <person name="Ma L."/>
            <person name="Shen B."/>
            <person name="Zhu C."/>
        </authorList>
    </citation>
    <scope>NUCLEOTIDE SEQUENCE [LARGE SCALE GENOMIC DNA]</scope>
</reference>
<evidence type="ECO:0000256" key="8">
    <source>
        <dbReference type="PROSITE-ProRule" id="PRU10055"/>
    </source>
</evidence>
<dbReference type="OMA" id="YDVPQYL"/>
<evidence type="ECO:0000256" key="7">
    <source>
        <dbReference type="ARBA" id="ARBA00023295"/>
    </source>
</evidence>
<dbReference type="InterPro" id="IPR018120">
    <property type="entry name" value="Glyco_hydro_1_AS"/>
</dbReference>
<dbReference type="GO" id="GO:0008422">
    <property type="term" value="F:beta-glucosidase activity"/>
    <property type="evidence" value="ECO:0007669"/>
    <property type="project" value="TreeGrafter"/>
</dbReference>
<dbReference type="VEuPathDB" id="VectorBase:ASIC006283"/>
<keyword evidence="6" id="KW-0325">Glycoprotein</keyword>
<dbReference type="STRING" id="74873.A0A084VLD9"/>
<keyword evidence="5 10" id="KW-0378">Hydrolase</keyword>
<dbReference type="PROSITE" id="PS00653">
    <property type="entry name" value="GLYCOSYL_HYDROL_F1_2"/>
    <property type="match status" value="1"/>
</dbReference>
<keyword evidence="15" id="KW-1185">Reference proteome</keyword>
<evidence type="ECO:0000256" key="3">
    <source>
        <dbReference type="ARBA" id="ARBA00012744"/>
    </source>
</evidence>
<evidence type="ECO:0000256" key="2">
    <source>
        <dbReference type="ARBA" id="ARBA00011738"/>
    </source>
</evidence>
<reference evidence="14" key="2">
    <citation type="submission" date="2020-05" db="UniProtKB">
        <authorList>
            <consortium name="EnsemblMetazoa"/>
        </authorList>
    </citation>
    <scope>IDENTIFICATION</scope>
</reference>
<dbReference type="EMBL" id="KE524974">
    <property type="protein sequence ID" value="KFB38783.1"/>
    <property type="molecule type" value="Genomic_DNA"/>
</dbReference>
<gene>
    <name evidence="13" type="ORF">ZHAS_00006283</name>
</gene>
<evidence type="ECO:0000256" key="6">
    <source>
        <dbReference type="ARBA" id="ARBA00023180"/>
    </source>
</evidence>
<evidence type="ECO:0000256" key="10">
    <source>
        <dbReference type="RuleBase" id="RU004468"/>
    </source>
</evidence>
<accession>A0A084VLD9</accession>
<dbReference type="EC" id="3.2.1.21" evidence="3"/>
<evidence type="ECO:0000256" key="4">
    <source>
        <dbReference type="ARBA" id="ARBA00022729"/>
    </source>
</evidence>
<dbReference type="Gene3D" id="3.20.20.80">
    <property type="entry name" value="Glycosidases"/>
    <property type="match status" value="1"/>
</dbReference>
<feature type="chain" id="PRO_5001783771" description="beta-glucosidase" evidence="12">
    <location>
        <begin position="23"/>
        <end position="539"/>
    </location>
</feature>
<dbReference type="FunFam" id="3.20.20.80:FF:000013">
    <property type="entry name" value="lactase-phlorizin hydrolase"/>
    <property type="match status" value="1"/>
</dbReference>
<dbReference type="SUPFAM" id="SSF51445">
    <property type="entry name" value="(Trans)glycosidases"/>
    <property type="match status" value="1"/>
</dbReference>
<name>A0A084VLD9_ANOSI</name>
<feature type="region of interest" description="Disordered" evidence="11">
    <location>
        <begin position="44"/>
        <end position="68"/>
    </location>
</feature>
<proteinExistence type="inferred from homology"/>
<dbReference type="AlphaFoldDB" id="A0A084VLD9"/>
<keyword evidence="7 10" id="KW-0326">Glycosidase</keyword>
<evidence type="ECO:0000256" key="1">
    <source>
        <dbReference type="ARBA" id="ARBA00010838"/>
    </source>
</evidence>
<dbReference type="EMBL" id="ATLV01014483">
    <property type="status" value="NOT_ANNOTATED_CDS"/>
    <property type="molecule type" value="Genomic_DNA"/>
</dbReference>
<dbReference type="PROSITE" id="PS00572">
    <property type="entry name" value="GLYCOSYL_HYDROL_F1_1"/>
    <property type="match status" value="1"/>
</dbReference>
<comment type="subunit">
    <text evidence="2">Homodimer.</text>
</comment>
<feature type="active site" description="Nucleophile" evidence="8">
    <location>
        <position position="446"/>
    </location>
</feature>
<comment type="similarity">
    <text evidence="1 9">Belongs to the glycosyl hydrolase 1 family.</text>
</comment>
<evidence type="ECO:0000313" key="14">
    <source>
        <dbReference type="EnsemblMetazoa" id="ASIC006283-PA"/>
    </source>
</evidence>
<dbReference type="InterPro" id="IPR033132">
    <property type="entry name" value="GH_1_N_CS"/>
</dbReference>
<evidence type="ECO:0000256" key="5">
    <source>
        <dbReference type="ARBA" id="ARBA00022801"/>
    </source>
</evidence>
<sequence>MMLCVTSLLCAVSLAAVQSSEAAPGSTSQPLLVQTFRPGGFPSRLRHALKPPADGGGTPAPNTDHSSSGEQFADDFLFGAATAAYQIEGAWNESGRGPSVWDTLTHNHPELVVDGATGDRAADSYHLYQHDIEALGTLGFDFYRFSISWSRLLPNGDPSSLNQAAVSYYNDLIDSLMAIGIEPVVTMLHYDVPQYLQNLGGFASPLIVEYFRQYADVLFRTFGDRVRVWITHNEPYDFCVEGYGTGRSGPLVYATGVGEYLCAHHVLLSHAAAFHHYNAHYRHVQDGVIGLTLSGRFYYPATNDTPPAVVERALEFQIGWFSDPLFGADGNYPATMIADIGENSLREGRYTSRLPTFTDEQRAFVRGSCDFFAYNYYSSRLATLASGDYDPTVPPSWARDARIIQSVDPRWARAKSTWLYVVPEGLRGVLNWFRVRYNNPNVLITENGFSDDGQLQDTGRIDYYRDHLAAVLAAIKQDGCNVIGYTAWSIIDNFEWLRGYSEKFGLYYVNFSSPELERVPKQSATFMAQVIRTRTIPSK</sequence>
<dbReference type="GO" id="GO:0005975">
    <property type="term" value="P:carbohydrate metabolic process"/>
    <property type="evidence" value="ECO:0007669"/>
    <property type="project" value="InterPro"/>
</dbReference>
<dbReference type="VEuPathDB" id="VectorBase:ASIS008422"/>
<dbReference type="InterPro" id="IPR001360">
    <property type="entry name" value="Glyco_hydro_1"/>
</dbReference>
<dbReference type="Pfam" id="PF00232">
    <property type="entry name" value="Glyco_hydro_1"/>
    <property type="match status" value="1"/>
</dbReference>
<dbReference type="EnsemblMetazoa" id="ASIC006283-RA">
    <property type="protein sequence ID" value="ASIC006283-PA"/>
    <property type="gene ID" value="ASIC006283"/>
</dbReference>
<evidence type="ECO:0000256" key="12">
    <source>
        <dbReference type="SAM" id="SignalP"/>
    </source>
</evidence>
<dbReference type="PANTHER" id="PTHR10353:SF36">
    <property type="entry name" value="LP05116P"/>
    <property type="match status" value="1"/>
</dbReference>